<proteinExistence type="predicted"/>
<evidence type="ECO:0000313" key="2">
    <source>
        <dbReference type="EMBL" id="MDP9890521.1"/>
    </source>
</evidence>
<evidence type="ECO:0000313" key="3">
    <source>
        <dbReference type="Proteomes" id="UP001226577"/>
    </source>
</evidence>
<comment type="caution">
    <text evidence="2">The sequence shown here is derived from an EMBL/GenBank/DDBJ whole genome shotgun (WGS) entry which is preliminary data.</text>
</comment>
<dbReference type="Proteomes" id="UP001226577">
    <property type="component" value="Unassembled WGS sequence"/>
</dbReference>
<name>A0ABT9RZ52_9MICC</name>
<reference evidence="2 3" key="1">
    <citation type="submission" date="2023-07" db="EMBL/GenBank/DDBJ databases">
        <title>Sorghum-associated microbial communities from plants grown in Nebraska, USA.</title>
        <authorList>
            <person name="Schachtman D."/>
        </authorList>
    </citation>
    <scope>NUCLEOTIDE SEQUENCE [LARGE SCALE GENOMIC DNA]</scope>
    <source>
        <strain evidence="2 3">CC222</strain>
    </source>
</reference>
<sequence length="381" mass="41502">MTDASLLVDQRSASLTASEQDVKAWASGRRVFVSSLITDMPQERSAVRAAIETIGATPVMFEDLGPLDVSADQAYLAGVRSSEVYIGMWGPRYGVRMSDGYSATHAEYREAERNGLRLCLFVHGEASGEMDGAQRDLIQGARNLYTTSSWSDPADLQQRVIRRLKDLAAEELAPWVRVGRVLFRAREITSDGRTISITADVRSDAVHAELVRLRDGRASGVAFASPTEALSVQLAELSTRTISTIAHEERLTLVAQERRSSHMRTALNGISADEVARRALSDGLFGTSTLGEQARWLARPTDPLAPLRGSGFDDSVLRPIARLLFTEQLITDGSAARIDSFALGPAHQGARRLQATWTPPQIYVNEPDPARLSIDGTVTGL</sequence>
<dbReference type="Pfam" id="PF13271">
    <property type="entry name" value="DUF4062"/>
    <property type="match status" value="1"/>
</dbReference>
<accession>A0ABT9RZ52</accession>
<dbReference type="EMBL" id="JAUSRE010000029">
    <property type="protein sequence ID" value="MDP9890521.1"/>
    <property type="molecule type" value="Genomic_DNA"/>
</dbReference>
<keyword evidence="3" id="KW-1185">Reference proteome</keyword>
<organism evidence="2 3">
    <name type="scientific">Pseudarthrobacter enclensis</name>
    <dbReference type="NCBI Taxonomy" id="993070"/>
    <lineage>
        <taxon>Bacteria</taxon>
        <taxon>Bacillati</taxon>
        <taxon>Actinomycetota</taxon>
        <taxon>Actinomycetes</taxon>
        <taxon>Micrococcales</taxon>
        <taxon>Micrococcaceae</taxon>
        <taxon>Pseudarthrobacter</taxon>
    </lineage>
</organism>
<dbReference type="InterPro" id="IPR025139">
    <property type="entry name" value="DUF4062"/>
</dbReference>
<gene>
    <name evidence="2" type="ORF">J2X98_004135</name>
</gene>
<feature type="domain" description="DUF4062" evidence="1">
    <location>
        <begin position="30"/>
        <end position="111"/>
    </location>
</feature>
<protein>
    <recommendedName>
        <fullName evidence="1">DUF4062 domain-containing protein</fullName>
    </recommendedName>
</protein>
<dbReference type="RefSeq" id="WP_307311870.1">
    <property type="nucleotide sequence ID" value="NZ_JAUSRE010000029.1"/>
</dbReference>
<evidence type="ECO:0000259" key="1">
    <source>
        <dbReference type="Pfam" id="PF13271"/>
    </source>
</evidence>